<sequence length="854" mass="96939">KVKHKVGRRLPPPKNATKVEVKTKAIVLPEQSVAVEKKGLAVNRKQQTLKELLMQTTHHNVNVRKDALYGIKDLFIRHPKEIKLHKLAIIEKLSPRISDSDKGVRDALFLLFKLAVFPGLEEVVMGPLISIIMAHIFNAMTQLSMNIRLMAFKFLDLVVEHYQSTVIADYSAKVLQHYVDILGKTGSFSQDKDKVADILTGLVHYLSFLHSTRQPTNASPVQGKIQLFTLHGYKCVVPKNKKVAAVAMMNFTDSGISGLVESLQALVPVLLEGWAECGPSVCSVPNPDNSCLECMVFILHVFSLTFKCLRREPYGSKESYHGAVSPSMQTEVEMKKWVKTILPFLVDHLLNLFPLSPSSQCSHKMREQFVALNTGICEIALEIAHWVGIGCLPTERIFQYMESSLEGQVLPAYNKKSVEKYILSLIRFIPRIILHVAEDWKERLLKAFTRAFTSCKTNSRMKLACLSSVEKMLLHDVEDTTFEVFQREWVALLPKLLWELRHDNHDASRLVLQVLLHIGRSATADSLLCREYTALQPTLMPFFSMHLPSQQNKVKVLYGPFVKLPKDCQELAIDSLYYFSNFSSTFLEALAHCCIYIKLDVSIMFRIIQVLQRAFSRGCIKIADQLSFLLTLIVSSKVIRDNPEFCNEGNETDPDPSLGFGRYKVLTRIVCLCLSELGDESIVLGLIQPTIFQELAHKPPLDITCALLRVVVVLSSRSMQLPVQFIHDLPHYIYRYLIDIANDYMMNENSQKLKYLCPYYILPCIFLFSRSEKLTCLVFGLLECSSSKGSESKSAQVKHLCAVSWVVIQLYKIECIHYRFSVCESSTKAILENINSLQTSLFINTSNEERELLM</sequence>
<dbReference type="SUPFAM" id="SSF48371">
    <property type="entry name" value="ARM repeat"/>
    <property type="match status" value="1"/>
</dbReference>
<evidence type="ECO:0000256" key="2">
    <source>
        <dbReference type="ARBA" id="ARBA00004642"/>
    </source>
</evidence>
<comment type="caution">
    <text evidence="7">The sequence shown here is derived from an EMBL/GenBank/DDBJ whole genome shotgun (WGS) entry which is preliminary data.</text>
</comment>
<dbReference type="InterPro" id="IPR011989">
    <property type="entry name" value="ARM-like"/>
</dbReference>
<dbReference type="Pfam" id="PF25781">
    <property type="entry name" value="TPR_TEX10"/>
    <property type="match status" value="1"/>
</dbReference>
<evidence type="ECO:0008006" key="9">
    <source>
        <dbReference type="Google" id="ProtNLM"/>
    </source>
</evidence>
<dbReference type="PANTHER" id="PTHR16056:SF2">
    <property type="entry name" value="TESTIS-EXPRESSED PROTEIN 10"/>
    <property type="match status" value="1"/>
</dbReference>
<evidence type="ECO:0000313" key="7">
    <source>
        <dbReference type="EMBL" id="KAH9289300.1"/>
    </source>
</evidence>
<evidence type="ECO:0000259" key="5">
    <source>
        <dbReference type="Pfam" id="PF12333"/>
    </source>
</evidence>
<name>A0AA38F5B5_TAXCH</name>
<accession>A0AA38F5B5</accession>
<organism evidence="7 8">
    <name type="scientific">Taxus chinensis</name>
    <name type="common">Chinese yew</name>
    <name type="synonym">Taxus wallichiana var. chinensis</name>
    <dbReference type="NCBI Taxonomy" id="29808"/>
    <lineage>
        <taxon>Eukaryota</taxon>
        <taxon>Viridiplantae</taxon>
        <taxon>Streptophyta</taxon>
        <taxon>Embryophyta</taxon>
        <taxon>Tracheophyta</taxon>
        <taxon>Spermatophyta</taxon>
        <taxon>Pinopsida</taxon>
        <taxon>Pinidae</taxon>
        <taxon>Conifers II</taxon>
        <taxon>Cupressales</taxon>
        <taxon>Taxaceae</taxon>
        <taxon>Taxus</taxon>
    </lineage>
</organism>
<feature type="non-terminal residue" evidence="7">
    <location>
        <position position="854"/>
    </location>
</feature>
<dbReference type="AlphaFoldDB" id="A0AA38F5B5"/>
<comment type="similarity">
    <text evidence="3">Belongs to the IPI1/TEX10 family.</text>
</comment>
<dbReference type="OMA" id="MILDQDI"/>
<evidence type="ECO:0000259" key="6">
    <source>
        <dbReference type="Pfam" id="PF25781"/>
    </source>
</evidence>
<keyword evidence="4" id="KW-0539">Nucleus</keyword>
<keyword evidence="8" id="KW-1185">Reference proteome</keyword>
<evidence type="ECO:0000256" key="1">
    <source>
        <dbReference type="ARBA" id="ARBA00004604"/>
    </source>
</evidence>
<feature type="domain" description="TEX10-like TPR repeats" evidence="6">
    <location>
        <begin position="487"/>
        <end position="838"/>
    </location>
</feature>
<protein>
    <recommendedName>
        <fullName evidence="9">Pre-rRNA-processing protein Ipi1 N-terminal domain-containing protein</fullName>
    </recommendedName>
</protein>
<dbReference type="Proteomes" id="UP000824469">
    <property type="component" value="Unassembled WGS sequence"/>
</dbReference>
<evidence type="ECO:0000313" key="8">
    <source>
        <dbReference type="Proteomes" id="UP000824469"/>
    </source>
</evidence>
<dbReference type="Pfam" id="PF12333">
    <property type="entry name" value="Ipi1_N"/>
    <property type="match status" value="1"/>
</dbReference>
<dbReference type="InterPro" id="IPR024679">
    <property type="entry name" value="Ipi1_N"/>
</dbReference>
<feature type="non-terminal residue" evidence="7">
    <location>
        <position position="1"/>
    </location>
</feature>
<reference evidence="7 8" key="1">
    <citation type="journal article" date="2021" name="Nat. Plants">
        <title>The Taxus genome provides insights into paclitaxel biosynthesis.</title>
        <authorList>
            <person name="Xiong X."/>
            <person name="Gou J."/>
            <person name="Liao Q."/>
            <person name="Li Y."/>
            <person name="Zhou Q."/>
            <person name="Bi G."/>
            <person name="Li C."/>
            <person name="Du R."/>
            <person name="Wang X."/>
            <person name="Sun T."/>
            <person name="Guo L."/>
            <person name="Liang H."/>
            <person name="Lu P."/>
            <person name="Wu Y."/>
            <person name="Zhang Z."/>
            <person name="Ro D.K."/>
            <person name="Shang Y."/>
            <person name="Huang S."/>
            <person name="Yan J."/>
        </authorList>
    </citation>
    <scope>NUCLEOTIDE SEQUENCE [LARGE SCALE GENOMIC DNA]</scope>
    <source>
        <strain evidence="7">Ta-2019</strain>
    </source>
</reference>
<dbReference type="Gene3D" id="1.25.10.10">
    <property type="entry name" value="Leucine-rich Repeat Variant"/>
    <property type="match status" value="1"/>
</dbReference>
<dbReference type="GO" id="GO:0005634">
    <property type="term" value="C:nucleus"/>
    <property type="evidence" value="ECO:0007669"/>
    <property type="project" value="UniProtKB-SubCell"/>
</dbReference>
<evidence type="ECO:0000256" key="4">
    <source>
        <dbReference type="ARBA" id="ARBA00023242"/>
    </source>
</evidence>
<evidence type="ECO:0000256" key="3">
    <source>
        <dbReference type="ARBA" id="ARBA00006427"/>
    </source>
</evidence>
<dbReference type="EMBL" id="JAHRHJ020003813">
    <property type="protein sequence ID" value="KAH9289300.1"/>
    <property type="molecule type" value="Genomic_DNA"/>
</dbReference>
<proteinExistence type="inferred from homology"/>
<dbReference type="InterPro" id="IPR016024">
    <property type="entry name" value="ARM-type_fold"/>
</dbReference>
<comment type="subcellular location">
    <subcellularLocation>
        <location evidence="1">Nucleus</location>
        <location evidence="1">Nucleolus</location>
    </subcellularLocation>
    <subcellularLocation>
        <location evidence="2">Nucleus</location>
        <location evidence="2">Nucleoplasm</location>
    </subcellularLocation>
</comment>
<dbReference type="PANTHER" id="PTHR16056">
    <property type="entry name" value="REGULATOR OF MICROTUBULE DYNAMICS PROTEIN"/>
    <property type="match status" value="1"/>
</dbReference>
<gene>
    <name evidence="7" type="ORF">KI387_033417</name>
</gene>
<dbReference type="InterPro" id="IPR057949">
    <property type="entry name" value="TPR_TEX10"/>
</dbReference>
<feature type="domain" description="Pre-rRNA-processing protein Ipi1 N-terminal" evidence="5">
    <location>
        <begin position="126"/>
        <end position="191"/>
    </location>
</feature>